<dbReference type="InterPro" id="IPR000086">
    <property type="entry name" value="NUDIX_hydrolase_dom"/>
</dbReference>
<name>A0ABN0WWN0_9ACTN</name>
<evidence type="ECO:0000259" key="1">
    <source>
        <dbReference type="PROSITE" id="PS51462"/>
    </source>
</evidence>
<dbReference type="Proteomes" id="UP001500063">
    <property type="component" value="Unassembled WGS sequence"/>
</dbReference>
<evidence type="ECO:0000313" key="2">
    <source>
        <dbReference type="EMBL" id="GAA0348750.1"/>
    </source>
</evidence>
<dbReference type="EMBL" id="BAAABW010000015">
    <property type="protein sequence ID" value="GAA0348750.1"/>
    <property type="molecule type" value="Genomic_DNA"/>
</dbReference>
<dbReference type="SUPFAM" id="SSF55811">
    <property type="entry name" value="Nudix"/>
    <property type="match status" value="1"/>
</dbReference>
<dbReference type="PROSITE" id="PS51462">
    <property type="entry name" value="NUDIX"/>
    <property type="match status" value="1"/>
</dbReference>
<dbReference type="InterPro" id="IPR015797">
    <property type="entry name" value="NUDIX_hydrolase-like_dom_sf"/>
</dbReference>
<dbReference type="Gene3D" id="3.90.79.10">
    <property type="entry name" value="Nucleoside Triphosphate Pyrophosphohydrolase"/>
    <property type="match status" value="1"/>
</dbReference>
<evidence type="ECO:0000313" key="3">
    <source>
        <dbReference type="Proteomes" id="UP001500063"/>
    </source>
</evidence>
<accession>A0ABN0WWN0</accession>
<proteinExistence type="predicted"/>
<gene>
    <name evidence="2" type="ORF">GCM10010319_26800</name>
</gene>
<comment type="caution">
    <text evidence="2">The sequence shown here is derived from an EMBL/GenBank/DDBJ whole genome shotgun (WGS) entry which is preliminary data.</text>
</comment>
<keyword evidence="3" id="KW-1185">Reference proteome</keyword>
<dbReference type="RefSeq" id="WP_344118017.1">
    <property type="nucleotide sequence ID" value="NZ_BAAABW010000015.1"/>
</dbReference>
<feature type="domain" description="Nudix hydrolase" evidence="1">
    <location>
        <begin position="60"/>
        <end position="195"/>
    </location>
</feature>
<protein>
    <recommendedName>
        <fullName evidence="1">Nudix hydrolase domain-containing protein</fullName>
    </recommendedName>
</protein>
<organism evidence="2 3">
    <name type="scientific">Streptomyces blastmyceticus</name>
    <dbReference type="NCBI Taxonomy" id="68180"/>
    <lineage>
        <taxon>Bacteria</taxon>
        <taxon>Bacillati</taxon>
        <taxon>Actinomycetota</taxon>
        <taxon>Actinomycetes</taxon>
        <taxon>Kitasatosporales</taxon>
        <taxon>Streptomycetaceae</taxon>
        <taxon>Streptomyces</taxon>
    </lineage>
</organism>
<sequence length="213" mass="23941">MTGAFAWLHEGILVPEGGVRPHHAVFGVVDAATLIARLRPEEEKLANQWVPPEQYVKTLPMHAAYACLFFTDTEGRPLQLHSSLAQHSGRWQWPGGNTDAEGESPFETAVRECREETGIVFTGRPRMLAVFWHSPGQWPVAKIGFAFDGGRLTAEDIARITLDPDEHDGFAVRSMAEWAETLDKRTWERLVAVNDARRQRTVAYLEVRPDGVR</sequence>
<dbReference type="Pfam" id="PF00293">
    <property type="entry name" value="NUDIX"/>
    <property type="match status" value="1"/>
</dbReference>
<reference evidence="2 3" key="1">
    <citation type="journal article" date="2019" name="Int. J. Syst. Evol. Microbiol.">
        <title>The Global Catalogue of Microorganisms (GCM) 10K type strain sequencing project: providing services to taxonomists for standard genome sequencing and annotation.</title>
        <authorList>
            <consortium name="The Broad Institute Genomics Platform"/>
            <consortium name="The Broad Institute Genome Sequencing Center for Infectious Disease"/>
            <person name="Wu L."/>
            <person name="Ma J."/>
        </authorList>
    </citation>
    <scope>NUCLEOTIDE SEQUENCE [LARGE SCALE GENOMIC DNA]</scope>
    <source>
        <strain evidence="2 3">JCM 4565</strain>
    </source>
</reference>